<feature type="domain" description="Anti sigma-E protein RseA C-terminal" evidence="9">
    <location>
        <begin position="125"/>
        <end position="178"/>
    </location>
</feature>
<dbReference type="Proteomes" id="UP001201273">
    <property type="component" value="Unassembled WGS sequence"/>
</dbReference>
<dbReference type="InterPro" id="IPR036147">
    <property type="entry name" value="Anti-sigma_E_RseA_N_sf"/>
</dbReference>
<gene>
    <name evidence="10" type="ORF">K6Y31_21355</name>
</gene>
<comment type="function">
    <text evidence="7">An anti-sigma factor for extracytoplasmic function (ECF) sigma factor sigma-E (RpoE). ECF sigma factors are held in an inactive form by an anti-sigma factor until released by regulated intramembrane proteolysis (RIP). RIP occurs when an extracytoplasmic signal triggers a concerted proteolytic cascade to transmit information and elicit cellular responses. The membrane-spanning regulatory substrate protein is first cut periplasmically (site-1 protease, S1P, DegS), then within the membrane itself (site-2 protease, S2P, RseP), while cytoplasmic proteases finish degrading the anti-sigma factor, liberating sigma-E.</text>
</comment>
<dbReference type="InterPro" id="IPR005573">
    <property type="entry name" value="Anti-sigma_E_RseA_C"/>
</dbReference>
<dbReference type="PIRSF" id="PIRSF016938">
    <property type="entry name" value="RseA"/>
    <property type="match status" value="1"/>
</dbReference>
<dbReference type="InterPro" id="IPR005572">
    <property type="entry name" value="Anti-sigma_E_RseA_N"/>
</dbReference>
<dbReference type="Pfam" id="PF03872">
    <property type="entry name" value="RseA_N"/>
    <property type="match status" value="1"/>
</dbReference>
<evidence type="ECO:0000256" key="2">
    <source>
        <dbReference type="ARBA" id="ARBA00005837"/>
    </source>
</evidence>
<name>A0ABS8WE44_9GAMM</name>
<dbReference type="CDD" id="cd16328">
    <property type="entry name" value="RseA_N"/>
    <property type="match status" value="1"/>
</dbReference>
<dbReference type="PANTHER" id="PTHR38104:SF1">
    <property type="entry name" value="ANTI-SIGMA-E FACTOR RSEA"/>
    <property type="match status" value="1"/>
</dbReference>
<evidence type="ECO:0000256" key="7">
    <source>
        <dbReference type="PIRNR" id="PIRNR016938"/>
    </source>
</evidence>
<reference evidence="10 11" key="1">
    <citation type="journal article" date="2022" name="Environ. Microbiol. Rep.">
        <title>Eco-phylogenetic analyses reveal divergent evolution of vitamin B12 metabolism in the marine bacterial family 'Psychromonadaceae'.</title>
        <authorList>
            <person name="Jin X."/>
            <person name="Yang Y."/>
            <person name="Cao H."/>
            <person name="Gao B."/>
            <person name="Zhao Z."/>
        </authorList>
    </citation>
    <scope>NUCLEOTIDE SEQUENCE [LARGE SCALE GENOMIC DNA]</scope>
    <source>
        <strain evidence="10 11">MKS20</strain>
    </source>
</reference>
<keyword evidence="5" id="KW-1133">Transmembrane helix</keyword>
<evidence type="ECO:0000259" key="8">
    <source>
        <dbReference type="Pfam" id="PF03872"/>
    </source>
</evidence>
<evidence type="ECO:0000256" key="1">
    <source>
        <dbReference type="ARBA" id="ARBA00004162"/>
    </source>
</evidence>
<keyword evidence="7" id="KW-0997">Cell inner membrane</keyword>
<comment type="caution">
    <text evidence="10">The sequence shown here is derived from an EMBL/GenBank/DDBJ whole genome shotgun (WGS) entry which is preliminary data.</text>
</comment>
<comment type="similarity">
    <text evidence="2 7">Belongs to the RseA family.</text>
</comment>
<protein>
    <recommendedName>
        <fullName evidence="7">Anti-sigma-E factor RseA</fullName>
    </recommendedName>
    <alternativeName>
        <fullName evidence="7">Regulator of SigE</fullName>
    </alternativeName>
    <alternativeName>
        <fullName evidence="7">Sigma-E anti-sigma factor RseA</fullName>
    </alternativeName>
    <alternativeName>
        <fullName evidence="7">Sigma-E factor negative regulatory protein</fullName>
    </alternativeName>
</protein>
<evidence type="ECO:0000256" key="3">
    <source>
        <dbReference type="ARBA" id="ARBA00022475"/>
    </source>
</evidence>
<accession>A0ABS8WE44</accession>
<dbReference type="EMBL" id="JAIMJA010000042">
    <property type="protein sequence ID" value="MCE2597322.1"/>
    <property type="molecule type" value="Genomic_DNA"/>
</dbReference>
<dbReference type="SUPFAM" id="SSF89069">
    <property type="entry name" value="N-terminal, cytoplasmic domain of anti-sigmaE factor RseA"/>
    <property type="match status" value="1"/>
</dbReference>
<dbReference type="InterPro" id="IPR052383">
    <property type="entry name" value="Anti-sigma-E_RseA-like"/>
</dbReference>
<sequence>MPNNEKLSAFIDSELAEESFLSELVANEQMVDQFSRYHLIGDVMRGDTPAGMNIDISSAVMSALDDEPTIMAPTVKVKAGVKPAAVSNVVPLFKKVGQYAIAASVAASVVIGVQVNTAQQDSLTPAPVLDTVPFVGVAEPVSLQAQPLNSDKLSEQQDLEQRRKINAFLQDHRLQQRMLQQQ</sequence>
<keyword evidence="6 7" id="KW-0472">Membrane</keyword>
<keyword evidence="11" id="KW-1185">Reference proteome</keyword>
<proteinExistence type="inferred from homology"/>
<organism evidence="10 11">
    <name type="scientific">Motilimonas cestriensis</name>
    <dbReference type="NCBI Taxonomy" id="2742685"/>
    <lineage>
        <taxon>Bacteria</taxon>
        <taxon>Pseudomonadati</taxon>
        <taxon>Pseudomonadota</taxon>
        <taxon>Gammaproteobacteria</taxon>
        <taxon>Alteromonadales</taxon>
        <taxon>Alteromonadales genera incertae sedis</taxon>
        <taxon>Motilimonas</taxon>
    </lineage>
</organism>
<evidence type="ECO:0000256" key="5">
    <source>
        <dbReference type="ARBA" id="ARBA00022989"/>
    </source>
</evidence>
<feature type="domain" description="Anti sigma-E protein RseA N-terminal" evidence="8">
    <location>
        <begin position="4"/>
        <end position="83"/>
    </location>
</feature>
<evidence type="ECO:0000259" key="9">
    <source>
        <dbReference type="Pfam" id="PF03873"/>
    </source>
</evidence>
<dbReference type="Gene3D" id="1.10.10.880">
    <property type="entry name" value="Anti sigma-E protein RseA, N-terminal domain"/>
    <property type="match status" value="1"/>
</dbReference>
<dbReference type="InterPro" id="IPR026279">
    <property type="entry name" value="RseA"/>
</dbReference>
<dbReference type="RefSeq" id="WP_233055065.1">
    <property type="nucleotide sequence ID" value="NZ_JAIMJA010000042.1"/>
</dbReference>
<keyword evidence="3 7" id="KW-1003">Cell membrane</keyword>
<dbReference type="PANTHER" id="PTHR38104">
    <property type="match status" value="1"/>
</dbReference>
<dbReference type="Pfam" id="PF03873">
    <property type="entry name" value="RseA_C"/>
    <property type="match status" value="1"/>
</dbReference>
<keyword evidence="4" id="KW-0812">Transmembrane</keyword>
<evidence type="ECO:0000256" key="4">
    <source>
        <dbReference type="ARBA" id="ARBA00022692"/>
    </source>
</evidence>
<comment type="subunit">
    <text evidence="7">Interacts 1:1 with ECF RNA polymerase sigma-E (RpoE); this inhibits the interaction of sigma-E with the RNA polymerase catalytic core and leads to a decreased expression of sigma-E-regulated genes. Interacts with RseB.</text>
</comment>
<evidence type="ECO:0000313" key="11">
    <source>
        <dbReference type="Proteomes" id="UP001201273"/>
    </source>
</evidence>
<evidence type="ECO:0000256" key="6">
    <source>
        <dbReference type="ARBA" id="ARBA00023136"/>
    </source>
</evidence>
<evidence type="ECO:0000313" key="10">
    <source>
        <dbReference type="EMBL" id="MCE2597322.1"/>
    </source>
</evidence>
<comment type="subcellular location">
    <subcellularLocation>
        <location evidence="7">Cell inner membrane</location>
    </subcellularLocation>
    <subcellularLocation>
        <location evidence="1">Cell membrane</location>
        <topology evidence="1">Single-pass membrane protein</topology>
    </subcellularLocation>
</comment>